<evidence type="ECO:0000256" key="2">
    <source>
        <dbReference type="ARBA" id="ARBA00022553"/>
    </source>
</evidence>
<comment type="caution">
    <text evidence="10">The sequence shown here is derived from an EMBL/GenBank/DDBJ whole genome shotgun (WGS) entry which is preliminary data.</text>
</comment>
<dbReference type="Gene3D" id="3.40.366.10">
    <property type="entry name" value="Malonyl-Coenzyme A Acyl Carrier Protein, domain 2"/>
    <property type="match status" value="1"/>
</dbReference>
<dbReference type="CDD" id="cd00833">
    <property type="entry name" value="PKS"/>
    <property type="match status" value="1"/>
</dbReference>
<reference evidence="10 11" key="1">
    <citation type="submission" date="2019-10" db="EMBL/GenBank/DDBJ databases">
        <title>Nocardia macrotermitis sp. nov. and Nocardia aurantia sp. nov., isolated from the gut of fungus growing-termite Macrotermes natalensis.</title>
        <authorList>
            <person name="Benndorf R."/>
            <person name="Schwitalla J."/>
            <person name="Martin K."/>
            <person name="De Beer W."/>
            <person name="Kaster A.-K."/>
            <person name="Vollmers J."/>
            <person name="Poulsen M."/>
            <person name="Beemelmanns C."/>
        </authorList>
    </citation>
    <scope>NUCLEOTIDE SEQUENCE [LARGE SCALE GENOMIC DNA]</scope>
    <source>
        <strain evidence="10 11">RB56</strain>
    </source>
</reference>
<evidence type="ECO:0000259" key="8">
    <source>
        <dbReference type="PROSITE" id="PS52004"/>
    </source>
</evidence>
<evidence type="ECO:0000256" key="4">
    <source>
        <dbReference type="ARBA" id="ARBA00023268"/>
    </source>
</evidence>
<dbReference type="GO" id="GO:0031177">
    <property type="term" value="F:phosphopantetheine binding"/>
    <property type="evidence" value="ECO:0007669"/>
    <property type="project" value="InterPro"/>
</dbReference>
<keyword evidence="11" id="KW-1185">Reference proteome</keyword>
<dbReference type="Pfam" id="PF14765">
    <property type="entry name" value="PS-DH"/>
    <property type="match status" value="1"/>
</dbReference>
<dbReference type="Pfam" id="PF16197">
    <property type="entry name" value="KAsynt_C_assoc"/>
    <property type="match status" value="1"/>
</dbReference>
<feature type="compositionally biased region" description="Basic and acidic residues" evidence="6">
    <location>
        <begin position="1987"/>
        <end position="2002"/>
    </location>
</feature>
<dbReference type="SMART" id="SM00822">
    <property type="entry name" value="PKS_KR"/>
    <property type="match status" value="1"/>
</dbReference>
<evidence type="ECO:0000256" key="5">
    <source>
        <dbReference type="PROSITE-ProRule" id="PRU01363"/>
    </source>
</evidence>
<feature type="domain" description="Ketosynthase family 3 (KS3)" evidence="8">
    <location>
        <begin position="18"/>
        <end position="425"/>
    </location>
</feature>
<keyword evidence="4" id="KW-0511">Multifunctional enzyme</keyword>
<keyword evidence="3" id="KW-0808">Transferase</keyword>
<dbReference type="InterPro" id="IPR014031">
    <property type="entry name" value="Ketoacyl_synth_C"/>
</dbReference>
<dbReference type="InterPro" id="IPR020806">
    <property type="entry name" value="PKS_PP-bd"/>
</dbReference>
<dbReference type="InterPro" id="IPR016035">
    <property type="entry name" value="Acyl_Trfase/lysoPLipase"/>
</dbReference>
<dbReference type="SUPFAM" id="SSF51735">
    <property type="entry name" value="NAD(P)-binding Rossmann-fold domains"/>
    <property type="match status" value="1"/>
</dbReference>
<dbReference type="InterPro" id="IPR014030">
    <property type="entry name" value="Ketoacyl_synth_N"/>
</dbReference>
<comment type="caution">
    <text evidence="5">Lacks conserved residue(s) required for the propagation of feature annotation.</text>
</comment>
<dbReference type="PROSITE" id="PS50075">
    <property type="entry name" value="CARRIER"/>
    <property type="match status" value="1"/>
</dbReference>
<dbReference type="Gene3D" id="1.10.1200.10">
    <property type="entry name" value="ACP-like"/>
    <property type="match status" value="1"/>
</dbReference>
<feature type="region of interest" description="N-terminal hotdog fold" evidence="5">
    <location>
        <begin position="1053"/>
        <end position="1207"/>
    </location>
</feature>
<evidence type="ECO:0000259" key="7">
    <source>
        <dbReference type="PROSITE" id="PS50075"/>
    </source>
</evidence>
<feature type="compositionally biased region" description="Low complexity" evidence="6">
    <location>
        <begin position="1904"/>
        <end position="1914"/>
    </location>
</feature>
<dbReference type="InterPro" id="IPR049551">
    <property type="entry name" value="PKS_DH_C"/>
</dbReference>
<keyword evidence="2" id="KW-0597">Phosphoprotein</keyword>
<dbReference type="Pfam" id="PF08659">
    <property type="entry name" value="KR"/>
    <property type="match status" value="1"/>
</dbReference>
<dbReference type="PANTHER" id="PTHR43775">
    <property type="entry name" value="FATTY ACID SYNTHASE"/>
    <property type="match status" value="1"/>
</dbReference>
<dbReference type="CDD" id="cd05274">
    <property type="entry name" value="KR_FAS_SDR_x"/>
    <property type="match status" value="1"/>
</dbReference>
<dbReference type="Gene3D" id="3.40.47.10">
    <property type="match status" value="1"/>
</dbReference>
<dbReference type="InterPro" id="IPR016039">
    <property type="entry name" value="Thiolase-like"/>
</dbReference>
<dbReference type="GO" id="GO:0071770">
    <property type="term" value="P:DIM/DIP cell wall layer assembly"/>
    <property type="evidence" value="ECO:0007669"/>
    <property type="project" value="TreeGrafter"/>
</dbReference>
<dbReference type="GO" id="GO:0004312">
    <property type="term" value="F:fatty acid synthase activity"/>
    <property type="evidence" value="ECO:0007669"/>
    <property type="project" value="TreeGrafter"/>
</dbReference>
<gene>
    <name evidence="10" type="ORF">NRB56_27070</name>
</gene>
<evidence type="ECO:0000256" key="6">
    <source>
        <dbReference type="SAM" id="MobiDB-lite"/>
    </source>
</evidence>
<dbReference type="GO" id="GO:0006633">
    <property type="term" value="P:fatty acid biosynthetic process"/>
    <property type="evidence" value="ECO:0007669"/>
    <property type="project" value="InterPro"/>
</dbReference>
<name>A0A7K0DN00_9NOCA</name>
<dbReference type="SUPFAM" id="SSF53901">
    <property type="entry name" value="Thiolase-like"/>
    <property type="match status" value="1"/>
</dbReference>
<dbReference type="InterPro" id="IPR020841">
    <property type="entry name" value="PKS_Beta-ketoAc_synthase_dom"/>
</dbReference>
<evidence type="ECO:0000256" key="1">
    <source>
        <dbReference type="ARBA" id="ARBA00022450"/>
    </source>
</evidence>
<dbReference type="Gene3D" id="3.40.50.720">
    <property type="entry name" value="NAD(P)-binding Rossmann-like Domain"/>
    <property type="match status" value="1"/>
</dbReference>
<accession>A0A7K0DN00</accession>
<organism evidence="10 11">
    <name type="scientific">Nocardia aurantia</name>
    <dbReference type="NCBI Taxonomy" id="2585199"/>
    <lineage>
        <taxon>Bacteria</taxon>
        <taxon>Bacillati</taxon>
        <taxon>Actinomycetota</taxon>
        <taxon>Actinomycetes</taxon>
        <taxon>Mycobacteriales</taxon>
        <taxon>Nocardiaceae</taxon>
        <taxon>Nocardia</taxon>
    </lineage>
</organism>
<dbReference type="PROSITE" id="PS52019">
    <property type="entry name" value="PKS_MFAS_DH"/>
    <property type="match status" value="1"/>
</dbReference>
<dbReference type="InterPro" id="IPR018201">
    <property type="entry name" value="Ketoacyl_synth_AS"/>
</dbReference>
<dbReference type="InterPro" id="IPR049900">
    <property type="entry name" value="PKS_mFAS_DH"/>
</dbReference>
<feature type="region of interest" description="C-terminal hotdog fold" evidence="5">
    <location>
        <begin position="1233"/>
        <end position="1368"/>
    </location>
</feature>
<protein>
    <submittedName>
        <fullName evidence="10">Uncharacterized protein</fullName>
    </submittedName>
</protein>
<feature type="compositionally biased region" description="Basic and acidic residues" evidence="6">
    <location>
        <begin position="733"/>
        <end position="743"/>
    </location>
</feature>
<evidence type="ECO:0000256" key="3">
    <source>
        <dbReference type="ARBA" id="ARBA00022679"/>
    </source>
</evidence>
<dbReference type="GO" id="GO:0005886">
    <property type="term" value="C:plasma membrane"/>
    <property type="evidence" value="ECO:0007669"/>
    <property type="project" value="TreeGrafter"/>
</dbReference>
<dbReference type="InterPro" id="IPR050091">
    <property type="entry name" value="PKS_NRPS_Biosynth_Enz"/>
</dbReference>
<feature type="region of interest" description="Disordered" evidence="6">
    <location>
        <begin position="1841"/>
        <end position="2039"/>
    </location>
</feature>
<feature type="region of interest" description="Disordered" evidence="6">
    <location>
        <begin position="505"/>
        <end position="748"/>
    </location>
</feature>
<dbReference type="Pfam" id="PF00698">
    <property type="entry name" value="Acyl_transf_1"/>
    <property type="match status" value="1"/>
</dbReference>
<dbReference type="SMART" id="SM00825">
    <property type="entry name" value="PKS_KS"/>
    <property type="match status" value="1"/>
</dbReference>
<sequence>MTTAPAGHDGPRPDVRAQPPVSIIGIGCRVPGASGPQQFWRMLTEGRDATATPPPGRSGVRRAGYLDRVDGFDSEWFAITDREAAAMDPQQRLALEVAVEAIDDAGIGYRVRGSGTAVLFGASTFDHGAAVIARGGHDAPYALTGSALSIIANRLSYVLDLHGPSLVLDSACSASLAAVDLALRLLADGSTSLAIVGGVNLTLLPHPTDYLDTGGFLAPDGRCKPFDAAADGYTRAEGCTVLVLQRSADARREGNRAYAEILGAAVGSDGRSNGLYAPNGTAQQQVIRAAWQRAGVSPAVSGYFECHGTGTPLGDAVEIGALATVLGPRAEAAAPTWIGSVKSNLGHLEAAAGVTGLAKAALSIHHGTIVPTINFREANPLLRLPERGLRVPTEPIGWAEAPTERYAGVSSFGFGGTNAHAVLRGVAQRDIRDTDPPVLIPLTGRDEIELRELAARWATVLTETGTPLREFAAAAARLIPQAMRAAIRAADRDEAVALLRALASAPATPVGDSSRRIGSAGTFGRPDAEGGANPDRNRPDRHSPATVPGHTPDSPERATAPAGLGDRPRGIPLPSAHPHRDASVRHPLPGVRPTAGPSATPADFLDAGNTATDAEVRSEPDPPEPSSVLAVPEQHSDSQTDSGIGAEADPGAGGPESSGANAGPSAGRAPSQSAEKVRSAPNTDSTTAVRHRSDSPASTPEPVATSNTPVPDPDVRRPFHTMKGSGSSGDASTTERAEHDSAHTTRHRAVPAELSSATVPAGGLLGPGGVVIGPGRARRAGRVLFLFSGQGGQHARMGRALAARYPVFARAVADATDAVVRAGGPRVWTPRHGFAHSLDGTAAVQPALFVYQVALAELLRAWGIHADAVAGHSLGEIAAAVVSGALSPDDGARVVVARSGLLARLDGKGAMAVLEATPYEAARLVEPLRSEVAVAAVNGPRAVVVSGSARYVETVVRRAQRRQMFARYIAVDFAAHSPQVRAVAADLAAELKELRAQAPRLPLYSTTLRGEPLTAAPGANYWVENACGTVELAAALETAVAEDISTVIELGPHPVLAPAVRDRPEFARSTVTVTDRDAEASAFLDGIGRLFVAGGSVDWSAAGGCAGAAPQRIWRHRSFPVRTAAEPVPLLDEPVPLHDHVVDGVPTVPVTYWLRQLVRLGPETASRIVDFAVHERTDVAALDEVRYRETAGLLEVLGAVPLASGRSAPAPAPGEIVGWMRTVDAHRASGHTLRPLHIEAFYAALRDRRLEYGPGFRTLRRVAAGKRSAVGLFGQVRFDVAVLDGCLQVIAAAALESLPDGVLPLPVGIASVWLAGAPDLLLTEAHAFIREAGPTGLTCEVIALDQYGAPAAALSGIRIGFAALADTPRFGPGPAESGGDRVGGLDLLLAPTVPTDRTPPTAPAVRADPPAAVLRHEAWLPTRAADWAAAQPLSLVERVLIVGESALAVRLTRALHRRLAAERVAREPGDAAPIVASVLATRNDRTAVVLVWPDEEAEPAEGVPARVVRALDLLQRVYDSDATAALTVVLRDRSAVDQSAIAGLVRSLQTESGRPIRLVWMSGDRPGPLPDLILEPAGPQEIRVDGTSIDLRRFVPAPTAAAPAIRPEGTYVVTGGLGALGAVTVRWLLAAGAHDVVVLTRTPRPLPTLLEGLEDRIVVVRCDVSDRADLANALDDIRECGSTINGVVHSAGILRDAEFGSVTGESLLAVFAPKLLAAADLLDLTAADPIDFALLYSSATGALGAPGQSAYAAANAALDALARSRAGRRVVSIAWGSWESGLSAAAGGAAHLRRAGVVPFDATRGAAVLSAVLGQGEPFVLALDYSPTTDRSPLADRIRTALGYPPRETGSDTARSALPPMESILAPLTPPRRGSTPPTAERSGPGEPGAIGEPLGGADSRPGAAAETGLRAAADPGPEAEPVPRTGVDLGAEDGPGAAADSRPGAAAEAGLSAAADPGPEAAAGVGTDPGSMAGKAEPSAQAGVRRSREAEGVRRAADAGEKSPGARKTRRGTGNVVPLVASSAGREDPGAADPATVREPDPAEAAARAEAMVPIIRAALAETLDRRAESIDPATDFVALGLTSLLAIELRRALEARLGRRIGTAELFEFPTIAALAAHLSTRQVR</sequence>
<dbReference type="Gene3D" id="3.30.70.3290">
    <property type="match status" value="1"/>
</dbReference>
<evidence type="ECO:0000259" key="9">
    <source>
        <dbReference type="PROSITE" id="PS52019"/>
    </source>
</evidence>
<proteinExistence type="predicted"/>
<dbReference type="SMART" id="SM01294">
    <property type="entry name" value="PKS_PP_betabranch"/>
    <property type="match status" value="1"/>
</dbReference>
<dbReference type="PROSITE" id="PS00606">
    <property type="entry name" value="KS3_1"/>
    <property type="match status" value="1"/>
</dbReference>
<feature type="compositionally biased region" description="Low complexity" evidence="6">
    <location>
        <begin position="1935"/>
        <end position="1965"/>
    </location>
</feature>
<dbReference type="Gene3D" id="3.10.129.110">
    <property type="entry name" value="Polyketide synthase dehydratase"/>
    <property type="match status" value="1"/>
</dbReference>
<dbReference type="PANTHER" id="PTHR43775:SF37">
    <property type="entry name" value="SI:DKEY-61P9.11"/>
    <property type="match status" value="1"/>
</dbReference>
<feature type="domain" description="Carrier" evidence="7">
    <location>
        <begin position="2051"/>
        <end position="2125"/>
    </location>
</feature>
<dbReference type="GO" id="GO:0005737">
    <property type="term" value="C:cytoplasm"/>
    <property type="evidence" value="ECO:0007669"/>
    <property type="project" value="TreeGrafter"/>
</dbReference>
<dbReference type="EMBL" id="WEGI01000005">
    <property type="protein sequence ID" value="MQY27125.1"/>
    <property type="molecule type" value="Genomic_DNA"/>
</dbReference>
<dbReference type="InterPro" id="IPR057326">
    <property type="entry name" value="KR_dom"/>
</dbReference>
<dbReference type="Pfam" id="PF00109">
    <property type="entry name" value="ketoacyl-synt"/>
    <property type="match status" value="1"/>
</dbReference>
<dbReference type="InterPro" id="IPR042104">
    <property type="entry name" value="PKS_dehydratase_sf"/>
</dbReference>
<dbReference type="SUPFAM" id="SSF55048">
    <property type="entry name" value="Probable ACP-binding domain of malonyl-CoA ACP transacylase"/>
    <property type="match status" value="1"/>
</dbReference>
<dbReference type="GO" id="GO:0004315">
    <property type="term" value="F:3-oxoacyl-[acyl-carrier-protein] synthase activity"/>
    <property type="evidence" value="ECO:0007669"/>
    <property type="project" value="InterPro"/>
</dbReference>
<dbReference type="RefSeq" id="WP_153341858.1">
    <property type="nucleotide sequence ID" value="NZ_WEGI01000005.1"/>
</dbReference>
<dbReference type="InterPro" id="IPR014043">
    <property type="entry name" value="Acyl_transferase_dom"/>
</dbReference>
<dbReference type="Proteomes" id="UP000431401">
    <property type="component" value="Unassembled WGS sequence"/>
</dbReference>
<dbReference type="InterPro" id="IPR032821">
    <property type="entry name" value="PKS_assoc"/>
</dbReference>
<feature type="compositionally biased region" description="Polar residues" evidence="6">
    <location>
        <begin position="670"/>
        <end position="688"/>
    </location>
</feature>
<evidence type="ECO:0000313" key="11">
    <source>
        <dbReference type="Proteomes" id="UP000431401"/>
    </source>
</evidence>
<dbReference type="InterPro" id="IPR036291">
    <property type="entry name" value="NAD(P)-bd_dom_sf"/>
</dbReference>
<dbReference type="InterPro" id="IPR016036">
    <property type="entry name" value="Malonyl_transacylase_ACP-bd"/>
</dbReference>
<dbReference type="Pfam" id="PF02801">
    <property type="entry name" value="Ketoacyl-synt_C"/>
    <property type="match status" value="1"/>
</dbReference>
<dbReference type="InterPro" id="IPR036736">
    <property type="entry name" value="ACP-like_sf"/>
</dbReference>
<dbReference type="InterPro" id="IPR009081">
    <property type="entry name" value="PP-bd_ACP"/>
</dbReference>
<dbReference type="InterPro" id="IPR013968">
    <property type="entry name" value="PKS_KR"/>
</dbReference>
<keyword evidence="1" id="KW-0596">Phosphopantetheine</keyword>
<dbReference type="PROSITE" id="PS52004">
    <property type="entry name" value="KS3_2"/>
    <property type="match status" value="1"/>
</dbReference>
<dbReference type="SUPFAM" id="SSF52151">
    <property type="entry name" value="FabD/lysophospholipase-like"/>
    <property type="match status" value="1"/>
</dbReference>
<evidence type="ECO:0000313" key="10">
    <source>
        <dbReference type="EMBL" id="MQY27125.1"/>
    </source>
</evidence>
<dbReference type="SUPFAM" id="SSF47336">
    <property type="entry name" value="ACP-like"/>
    <property type="match status" value="1"/>
</dbReference>
<dbReference type="SMART" id="SM00823">
    <property type="entry name" value="PKS_PP"/>
    <property type="match status" value="1"/>
</dbReference>
<dbReference type="InterPro" id="IPR001227">
    <property type="entry name" value="Ac_transferase_dom_sf"/>
</dbReference>
<dbReference type="Pfam" id="PF00550">
    <property type="entry name" value="PP-binding"/>
    <property type="match status" value="1"/>
</dbReference>
<dbReference type="SMART" id="SM00827">
    <property type="entry name" value="PKS_AT"/>
    <property type="match status" value="1"/>
</dbReference>
<feature type="domain" description="PKS/mFAS DH" evidence="9">
    <location>
        <begin position="1053"/>
        <end position="1368"/>
    </location>
</feature>
<dbReference type="OrthoDB" id="4515293at2"/>